<keyword evidence="1" id="KW-0812">Transmembrane</keyword>
<dbReference type="EMBL" id="JAFIRA010000024">
    <property type="protein sequence ID" value="MCJ2543271.1"/>
    <property type="molecule type" value="Genomic_DNA"/>
</dbReference>
<dbReference type="Pfam" id="PF11375">
    <property type="entry name" value="DUF3177"/>
    <property type="match status" value="1"/>
</dbReference>
<keyword evidence="3" id="KW-1185">Reference proteome</keyword>
<reference evidence="2" key="1">
    <citation type="submission" date="2021-02" db="EMBL/GenBank/DDBJ databases">
        <title>The CRISPR/cas machinery reduction and long-range gene transfer in the hot spring cyanobacterium Synechococcus.</title>
        <authorList>
            <person name="Dvorak P."/>
            <person name="Jahodarova E."/>
            <person name="Hasler P."/>
            <person name="Poulickova A."/>
        </authorList>
    </citation>
    <scope>NUCLEOTIDE SEQUENCE</scope>
    <source>
        <strain evidence="2">Rupite</strain>
    </source>
</reference>
<feature type="transmembrane region" description="Helical" evidence="1">
    <location>
        <begin position="106"/>
        <end position="127"/>
    </location>
</feature>
<dbReference type="InterPro" id="IPR021515">
    <property type="entry name" value="DUF3177"/>
</dbReference>
<feature type="transmembrane region" description="Helical" evidence="1">
    <location>
        <begin position="74"/>
        <end position="94"/>
    </location>
</feature>
<sequence length="199" mass="22449">MSPESWLADVIWLDYGLAVAWTVLLPLILLVWAFLVGLRPLIQLLIVYWRVSSLLAVTVYLMIASLPVSFLTGAMARLLILICVWFWSDWSVALQQSRTWAARVFLLWRWSLTGYMGIGILFSGAFVPCAFQGSLSEACRAWFAPPLGFREIFHPQVPVELLGRVGAFGLVAYLLYSVYFVWRLRPGGPLNPIPRGEEA</sequence>
<gene>
    <name evidence="2" type="ORF">JX360_10180</name>
</gene>
<organism evidence="2 3">
    <name type="scientific">Thermostichus vulcanus str. 'Rupite'</name>
    <dbReference type="NCBI Taxonomy" id="2813851"/>
    <lineage>
        <taxon>Bacteria</taxon>
        <taxon>Bacillati</taxon>
        <taxon>Cyanobacteriota</taxon>
        <taxon>Cyanophyceae</taxon>
        <taxon>Thermostichales</taxon>
        <taxon>Thermostichaceae</taxon>
        <taxon>Thermostichus</taxon>
    </lineage>
</organism>
<comment type="caution">
    <text evidence="2">The sequence shown here is derived from an EMBL/GenBank/DDBJ whole genome shotgun (WGS) entry which is preliminary data.</text>
</comment>
<name>A0ABT0CBV4_THEVL</name>
<accession>A0ABT0CBV4</accession>
<dbReference type="Proteomes" id="UP000830835">
    <property type="component" value="Unassembled WGS sequence"/>
</dbReference>
<feature type="transmembrane region" description="Helical" evidence="1">
    <location>
        <begin position="47"/>
        <end position="68"/>
    </location>
</feature>
<evidence type="ECO:0000256" key="1">
    <source>
        <dbReference type="SAM" id="Phobius"/>
    </source>
</evidence>
<evidence type="ECO:0000313" key="3">
    <source>
        <dbReference type="Proteomes" id="UP000830835"/>
    </source>
</evidence>
<feature type="transmembrane region" description="Helical" evidence="1">
    <location>
        <begin position="161"/>
        <end position="182"/>
    </location>
</feature>
<feature type="transmembrane region" description="Helical" evidence="1">
    <location>
        <begin position="12"/>
        <end position="35"/>
    </location>
</feature>
<evidence type="ECO:0000313" key="2">
    <source>
        <dbReference type="EMBL" id="MCJ2543271.1"/>
    </source>
</evidence>
<proteinExistence type="predicted"/>
<keyword evidence="1" id="KW-0472">Membrane</keyword>
<protein>
    <submittedName>
        <fullName evidence="2">DUF3177 family protein</fullName>
    </submittedName>
</protein>
<dbReference type="RefSeq" id="WP_244350546.1">
    <property type="nucleotide sequence ID" value="NZ_JAFIRA010000024.1"/>
</dbReference>
<keyword evidence="1" id="KW-1133">Transmembrane helix</keyword>